<feature type="domain" description="RRM" evidence="5">
    <location>
        <begin position="6"/>
        <end position="85"/>
    </location>
</feature>
<sequence length="467" mass="53702">MIQEIKRVYIGGLFKGIIEEDIANRLRPFGSISNVDIIYQQETGESRGFAYVTIKTTPTLWRKCVSTLNGTIWKGMKLRIEVAKPDYKQRLQDQWEQERQLAESHVSGARMSKKRKQDTVILADNMSLVTDKNVNGRKGWKKVRYGRAVAVMRLRKDDGTKFVFNPQHYQNNLKRFTERDLELLKQTPSDTSPSLTREVDDKHDDGLRSKFMDYNDSMANLGLSQSSSVVDGLNQLTLGKEVNKKYQHIMAKQERSNRQRLEAIEKRLNNYVKYTDEEESGDKLSLFASDDDSNYSDHNSGENCLFGKIDINPVFEGASGRKRLQLQSQFHGDRRFNLTEDFMSDSDEDAQIARTNETSNKNDINEDEEFDDEISRALSEEKANHMNILKSMFGNGILNKTTRKKAPEWKEIQRFDPEAPNGDLEIVQDVEDFSTKNLATSMSVVPKDVRIEIKADLKRLFTPNAVK</sequence>
<dbReference type="InterPro" id="IPR000504">
    <property type="entry name" value="RRM_dom"/>
</dbReference>
<evidence type="ECO:0000256" key="2">
    <source>
        <dbReference type="ARBA" id="ARBA00022884"/>
    </source>
</evidence>
<dbReference type="GO" id="GO:0005730">
    <property type="term" value="C:nucleolus"/>
    <property type="evidence" value="ECO:0007669"/>
    <property type="project" value="UniProtKB-SubCell"/>
</dbReference>
<reference evidence="6" key="1">
    <citation type="submission" date="2021-06" db="EMBL/GenBank/DDBJ databases">
        <authorList>
            <person name="Kallberg Y."/>
            <person name="Tangrot J."/>
            <person name="Rosling A."/>
        </authorList>
    </citation>
    <scope>NUCLEOTIDE SEQUENCE</scope>
    <source>
        <strain evidence="6">IA702</strain>
    </source>
</reference>
<organism evidence="6 7">
    <name type="scientific">Paraglomus occultum</name>
    <dbReference type="NCBI Taxonomy" id="144539"/>
    <lineage>
        <taxon>Eukaryota</taxon>
        <taxon>Fungi</taxon>
        <taxon>Fungi incertae sedis</taxon>
        <taxon>Mucoromycota</taxon>
        <taxon>Glomeromycotina</taxon>
        <taxon>Glomeromycetes</taxon>
        <taxon>Paraglomerales</taxon>
        <taxon>Paraglomeraceae</taxon>
        <taxon>Paraglomus</taxon>
    </lineage>
</organism>
<dbReference type="PANTHER" id="PTHR48029:SF1">
    <property type="entry name" value="NUCLEOLAR PROTEIN 8"/>
    <property type="match status" value="1"/>
</dbReference>
<dbReference type="OrthoDB" id="21643at2759"/>
<comment type="subcellular location">
    <subcellularLocation>
        <location evidence="1">Nucleus</location>
        <location evidence="1">Nucleolus</location>
    </subcellularLocation>
</comment>
<dbReference type="SMART" id="SM00360">
    <property type="entry name" value="RRM"/>
    <property type="match status" value="1"/>
</dbReference>
<protein>
    <submittedName>
        <fullName evidence="6">9011_t:CDS:1</fullName>
    </submittedName>
</protein>
<gene>
    <name evidence="6" type="ORF">POCULU_LOCUS6389</name>
</gene>
<proteinExistence type="predicted"/>
<feature type="non-terminal residue" evidence="6">
    <location>
        <position position="467"/>
    </location>
</feature>
<keyword evidence="3" id="KW-0539">Nucleus</keyword>
<evidence type="ECO:0000259" key="5">
    <source>
        <dbReference type="PROSITE" id="PS50102"/>
    </source>
</evidence>
<evidence type="ECO:0000313" key="7">
    <source>
        <dbReference type="Proteomes" id="UP000789572"/>
    </source>
</evidence>
<evidence type="ECO:0000256" key="1">
    <source>
        <dbReference type="ARBA" id="ARBA00004604"/>
    </source>
</evidence>
<dbReference type="CDD" id="cd12226">
    <property type="entry name" value="RRM_NOL8"/>
    <property type="match status" value="1"/>
</dbReference>
<dbReference type="Pfam" id="PF00076">
    <property type="entry name" value="RRM_1"/>
    <property type="match status" value="1"/>
</dbReference>
<dbReference type="Gene3D" id="3.30.70.330">
    <property type="match status" value="1"/>
</dbReference>
<dbReference type="SUPFAM" id="SSF54928">
    <property type="entry name" value="RNA-binding domain, RBD"/>
    <property type="match status" value="1"/>
</dbReference>
<dbReference type="PANTHER" id="PTHR48029">
    <property type="entry name" value="NUCLEOLAR PROTEIN 8"/>
    <property type="match status" value="1"/>
</dbReference>
<keyword evidence="7" id="KW-1185">Reference proteome</keyword>
<evidence type="ECO:0000313" key="6">
    <source>
        <dbReference type="EMBL" id="CAG8578960.1"/>
    </source>
</evidence>
<name>A0A9N9BVW7_9GLOM</name>
<evidence type="ECO:0000256" key="4">
    <source>
        <dbReference type="PROSITE-ProRule" id="PRU00176"/>
    </source>
</evidence>
<dbReference type="PROSITE" id="PS50102">
    <property type="entry name" value="RRM"/>
    <property type="match status" value="1"/>
</dbReference>
<dbReference type="InterPro" id="IPR035979">
    <property type="entry name" value="RBD_domain_sf"/>
</dbReference>
<keyword evidence="2 4" id="KW-0694">RNA-binding</keyword>
<dbReference type="EMBL" id="CAJVPJ010001161">
    <property type="protein sequence ID" value="CAG8578960.1"/>
    <property type="molecule type" value="Genomic_DNA"/>
</dbReference>
<comment type="caution">
    <text evidence="6">The sequence shown here is derived from an EMBL/GenBank/DDBJ whole genome shotgun (WGS) entry which is preliminary data.</text>
</comment>
<accession>A0A9N9BVW7</accession>
<dbReference type="InterPro" id="IPR012677">
    <property type="entry name" value="Nucleotide-bd_a/b_plait_sf"/>
</dbReference>
<evidence type="ECO:0000256" key="3">
    <source>
        <dbReference type="ARBA" id="ARBA00023242"/>
    </source>
</evidence>
<dbReference type="InterPro" id="IPR034138">
    <property type="entry name" value="NOP8_RRM"/>
</dbReference>
<dbReference type="AlphaFoldDB" id="A0A9N9BVW7"/>
<dbReference type="GO" id="GO:0003723">
    <property type="term" value="F:RNA binding"/>
    <property type="evidence" value="ECO:0007669"/>
    <property type="project" value="UniProtKB-UniRule"/>
</dbReference>
<dbReference type="Proteomes" id="UP000789572">
    <property type="component" value="Unassembled WGS sequence"/>
</dbReference>